<proteinExistence type="predicted"/>
<dbReference type="EMBL" id="MU001516">
    <property type="protein sequence ID" value="KAF2437431.1"/>
    <property type="molecule type" value="Genomic_DNA"/>
</dbReference>
<sequence>MQPCPVPDIDRALSPYIKTREETLKVRQTLSKYLTASLRPVNAATQNQHLNHETPHSLGAVGTNPPGLKGTRGAYLEAIRTNKAARTKLQRLQASLEDLQQRHAVDFPIHDPAQETDMVQSYITLLRQRRRFAEMELVQTSLEKLLNVNPIEGLKDPRDRVKDSLGEQPNLPAERLESLANSESSASTILKLKNEVLEARSSMDRAKAGRNEVRSASRDAPTLAVQVYALSRAREEIQEWVQGELSKMDEESGFIEDASPVKRPVALPYTQDLASSEARIRECYNRYTASRADAIEGHRSLQQPPATRPENVDGVDQDRDIATQKASNTRSKLLIASLLPHLSHLARAHTSERLMLLQTIYLQNQISSADEVVSDSLARLADESHILPSGSRAIEPWGTVVTELEARNLESVQERLQSSRSNINNIATIVDLCSLQSKVLDSK</sequence>
<comment type="caution">
    <text evidence="2">The sequence shown here is derived from an EMBL/GenBank/DDBJ whole genome shotgun (WGS) entry which is preliminary data.</text>
</comment>
<protein>
    <submittedName>
        <fullName evidence="2">Uncharacterized protein</fullName>
    </submittedName>
</protein>
<accession>A0A9P4P4S3</accession>
<evidence type="ECO:0000313" key="3">
    <source>
        <dbReference type="Proteomes" id="UP000799764"/>
    </source>
</evidence>
<evidence type="ECO:0000313" key="2">
    <source>
        <dbReference type="EMBL" id="KAF2437431.1"/>
    </source>
</evidence>
<feature type="region of interest" description="Disordered" evidence="1">
    <location>
        <begin position="295"/>
        <end position="315"/>
    </location>
</feature>
<name>A0A9P4P4S3_9PLEO</name>
<dbReference type="Proteomes" id="UP000799764">
    <property type="component" value="Unassembled WGS sequence"/>
</dbReference>
<evidence type="ECO:0000256" key="1">
    <source>
        <dbReference type="SAM" id="MobiDB-lite"/>
    </source>
</evidence>
<dbReference type="AlphaFoldDB" id="A0A9P4P4S3"/>
<reference evidence="2" key="1">
    <citation type="journal article" date="2020" name="Stud. Mycol.">
        <title>101 Dothideomycetes genomes: a test case for predicting lifestyles and emergence of pathogens.</title>
        <authorList>
            <person name="Haridas S."/>
            <person name="Albert R."/>
            <person name="Binder M."/>
            <person name="Bloem J."/>
            <person name="Labutti K."/>
            <person name="Salamov A."/>
            <person name="Andreopoulos B."/>
            <person name="Baker S."/>
            <person name="Barry K."/>
            <person name="Bills G."/>
            <person name="Bluhm B."/>
            <person name="Cannon C."/>
            <person name="Castanera R."/>
            <person name="Culley D."/>
            <person name="Daum C."/>
            <person name="Ezra D."/>
            <person name="Gonzalez J."/>
            <person name="Henrissat B."/>
            <person name="Kuo A."/>
            <person name="Liang C."/>
            <person name="Lipzen A."/>
            <person name="Lutzoni F."/>
            <person name="Magnuson J."/>
            <person name="Mondo S."/>
            <person name="Nolan M."/>
            <person name="Ohm R."/>
            <person name="Pangilinan J."/>
            <person name="Park H.-J."/>
            <person name="Ramirez L."/>
            <person name="Alfaro M."/>
            <person name="Sun H."/>
            <person name="Tritt A."/>
            <person name="Yoshinaga Y."/>
            <person name="Zwiers L.-H."/>
            <person name="Turgeon B."/>
            <person name="Goodwin S."/>
            <person name="Spatafora J."/>
            <person name="Crous P."/>
            <person name="Grigoriev I."/>
        </authorList>
    </citation>
    <scope>NUCLEOTIDE SEQUENCE</scope>
    <source>
        <strain evidence="2">CBS 690.94</strain>
    </source>
</reference>
<gene>
    <name evidence="2" type="ORF">P171DRAFT_182639</name>
</gene>
<feature type="region of interest" description="Disordered" evidence="1">
    <location>
        <begin position="153"/>
        <end position="180"/>
    </location>
</feature>
<organism evidence="2 3">
    <name type="scientific">Karstenula rhodostoma CBS 690.94</name>
    <dbReference type="NCBI Taxonomy" id="1392251"/>
    <lineage>
        <taxon>Eukaryota</taxon>
        <taxon>Fungi</taxon>
        <taxon>Dikarya</taxon>
        <taxon>Ascomycota</taxon>
        <taxon>Pezizomycotina</taxon>
        <taxon>Dothideomycetes</taxon>
        <taxon>Pleosporomycetidae</taxon>
        <taxon>Pleosporales</taxon>
        <taxon>Massarineae</taxon>
        <taxon>Didymosphaeriaceae</taxon>
        <taxon>Karstenula</taxon>
    </lineage>
</organism>
<keyword evidence="3" id="KW-1185">Reference proteome</keyword>
<feature type="compositionally biased region" description="Basic and acidic residues" evidence="1">
    <location>
        <begin position="153"/>
        <end position="165"/>
    </location>
</feature>
<dbReference type="OrthoDB" id="5402392at2759"/>